<proteinExistence type="predicted"/>
<gene>
    <name evidence="1" type="ORF">E2C01_045911</name>
</gene>
<name>A0A5B7FWD7_PORTR</name>
<evidence type="ECO:0000313" key="1">
    <source>
        <dbReference type="EMBL" id="MPC52050.1"/>
    </source>
</evidence>
<dbReference type="Proteomes" id="UP000324222">
    <property type="component" value="Unassembled WGS sequence"/>
</dbReference>
<comment type="caution">
    <text evidence="1">The sequence shown here is derived from an EMBL/GenBank/DDBJ whole genome shotgun (WGS) entry which is preliminary data.</text>
</comment>
<organism evidence="1 2">
    <name type="scientific">Portunus trituberculatus</name>
    <name type="common">Swimming crab</name>
    <name type="synonym">Neptunus trituberculatus</name>
    <dbReference type="NCBI Taxonomy" id="210409"/>
    <lineage>
        <taxon>Eukaryota</taxon>
        <taxon>Metazoa</taxon>
        <taxon>Ecdysozoa</taxon>
        <taxon>Arthropoda</taxon>
        <taxon>Crustacea</taxon>
        <taxon>Multicrustacea</taxon>
        <taxon>Malacostraca</taxon>
        <taxon>Eumalacostraca</taxon>
        <taxon>Eucarida</taxon>
        <taxon>Decapoda</taxon>
        <taxon>Pleocyemata</taxon>
        <taxon>Brachyura</taxon>
        <taxon>Eubrachyura</taxon>
        <taxon>Portunoidea</taxon>
        <taxon>Portunidae</taxon>
        <taxon>Portuninae</taxon>
        <taxon>Portunus</taxon>
    </lineage>
</organism>
<sequence>MNRKPLSPLISAVAHQGKGGGSGWQPDTSITPRTRGLLIDKSQLMSFIFHGALSRGRGSVRREERSAEMNDSLYIRYVA</sequence>
<keyword evidence="2" id="KW-1185">Reference proteome</keyword>
<dbReference type="AlphaFoldDB" id="A0A5B7FWD7"/>
<reference evidence="1 2" key="1">
    <citation type="submission" date="2019-05" db="EMBL/GenBank/DDBJ databases">
        <title>Another draft genome of Portunus trituberculatus and its Hox gene families provides insights of decapod evolution.</title>
        <authorList>
            <person name="Jeong J.-H."/>
            <person name="Song I."/>
            <person name="Kim S."/>
            <person name="Choi T."/>
            <person name="Kim D."/>
            <person name="Ryu S."/>
            <person name="Kim W."/>
        </authorList>
    </citation>
    <scope>NUCLEOTIDE SEQUENCE [LARGE SCALE GENOMIC DNA]</scope>
    <source>
        <tissue evidence="1">Muscle</tissue>
    </source>
</reference>
<dbReference type="EMBL" id="VSRR010010593">
    <property type="protein sequence ID" value="MPC52050.1"/>
    <property type="molecule type" value="Genomic_DNA"/>
</dbReference>
<accession>A0A5B7FWD7</accession>
<evidence type="ECO:0000313" key="2">
    <source>
        <dbReference type="Proteomes" id="UP000324222"/>
    </source>
</evidence>
<protein>
    <submittedName>
        <fullName evidence="1">Uncharacterized protein</fullName>
    </submittedName>
</protein>